<dbReference type="OrthoDB" id="6042561at2759"/>
<feature type="non-terminal residue" evidence="1">
    <location>
        <position position="1"/>
    </location>
</feature>
<evidence type="ECO:0000313" key="1">
    <source>
        <dbReference type="EMBL" id="CAF4665315.1"/>
    </source>
</evidence>
<reference evidence="1" key="1">
    <citation type="submission" date="2021-02" db="EMBL/GenBank/DDBJ databases">
        <authorList>
            <person name="Nowell W R."/>
        </authorList>
    </citation>
    <scope>NUCLEOTIDE SEQUENCE</scope>
</reference>
<name>A0A8S3A2X0_9BILA</name>
<evidence type="ECO:0000313" key="2">
    <source>
        <dbReference type="Proteomes" id="UP000681722"/>
    </source>
</evidence>
<sequence>MTLGNRYMKNNDSALIVLYDVQGTIAGVQMTVPISLVNSTFYSFNRQPMFNRDNINGIPVYLLTAYFVDPNTICTTGRTLARLDSEGVGTGL</sequence>
<proteinExistence type="predicted"/>
<protein>
    <submittedName>
        <fullName evidence="1">Uncharacterized protein</fullName>
    </submittedName>
</protein>
<organism evidence="1 2">
    <name type="scientific">Didymodactylos carnosus</name>
    <dbReference type="NCBI Taxonomy" id="1234261"/>
    <lineage>
        <taxon>Eukaryota</taxon>
        <taxon>Metazoa</taxon>
        <taxon>Spiralia</taxon>
        <taxon>Gnathifera</taxon>
        <taxon>Rotifera</taxon>
        <taxon>Eurotatoria</taxon>
        <taxon>Bdelloidea</taxon>
        <taxon>Philodinida</taxon>
        <taxon>Philodinidae</taxon>
        <taxon>Didymodactylos</taxon>
    </lineage>
</organism>
<dbReference type="EMBL" id="CAJOBC010147730">
    <property type="protein sequence ID" value="CAF4665315.1"/>
    <property type="molecule type" value="Genomic_DNA"/>
</dbReference>
<dbReference type="Proteomes" id="UP000681722">
    <property type="component" value="Unassembled WGS sequence"/>
</dbReference>
<gene>
    <name evidence="1" type="ORF">SRO942_LOCUS50742</name>
</gene>
<accession>A0A8S3A2X0</accession>
<dbReference type="AlphaFoldDB" id="A0A8S3A2X0"/>
<comment type="caution">
    <text evidence="1">The sequence shown here is derived from an EMBL/GenBank/DDBJ whole genome shotgun (WGS) entry which is preliminary data.</text>
</comment>